<proteinExistence type="inferred from homology"/>
<dbReference type="CDD" id="cd16352">
    <property type="entry name" value="CheD"/>
    <property type="match status" value="1"/>
</dbReference>
<comment type="function">
    <text evidence="3">Probably deamidates glutamine residues to glutamate on methyl-accepting chemotaxis receptors (MCPs), playing an important role in chemotaxis.</text>
</comment>
<dbReference type="Gene3D" id="3.30.1330.200">
    <property type="match status" value="1"/>
</dbReference>
<dbReference type="EMBL" id="CP060636">
    <property type="protein sequence ID" value="QNM12347.1"/>
    <property type="molecule type" value="Genomic_DNA"/>
</dbReference>
<comment type="catalytic activity">
    <reaction evidence="3">
        <text>L-glutaminyl-[protein] + H2O = L-glutamyl-[protein] + NH4(+)</text>
        <dbReference type="Rhea" id="RHEA:16441"/>
        <dbReference type="Rhea" id="RHEA-COMP:10207"/>
        <dbReference type="Rhea" id="RHEA-COMP:10208"/>
        <dbReference type="ChEBI" id="CHEBI:15377"/>
        <dbReference type="ChEBI" id="CHEBI:28938"/>
        <dbReference type="ChEBI" id="CHEBI:29973"/>
        <dbReference type="ChEBI" id="CHEBI:30011"/>
        <dbReference type="EC" id="3.5.1.44"/>
    </reaction>
</comment>
<name>A0A7G9GNG5_9FIRM</name>
<dbReference type="KEGG" id="ehn:H9Q80_19275"/>
<evidence type="ECO:0000256" key="2">
    <source>
        <dbReference type="ARBA" id="ARBA00022801"/>
    </source>
</evidence>
<dbReference type="InterPro" id="IPR011324">
    <property type="entry name" value="Cytotoxic_necrot_fac-like_cat"/>
</dbReference>
<dbReference type="InterPro" id="IPR038592">
    <property type="entry name" value="CheD-like_sf"/>
</dbReference>
<accession>A0A7G9GNG5</accession>
<keyword evidence="5" id="KW-1185">Reference proteome</keyword>
<keyword evidence="1 3" id="KW-0145">Chemotaxis</keyword>
<dbReference type="PANTHER" id="PTHR35147:SF1">
    <property type="entry name" value="CHEMORECEPTOR GLUTAMINE DEAMIDASE CHED-RELATED"/>
    <property type="match status" value="1"/>
</dbReference>
<sequence>MKEIIAHPAELIIAKDDEVITSYALGSGMGICIYDTMKHIAGFIQSLLPKARQQNDNDLKYIDTAFKQLYELMLKEGCQHEHLVVKLVGGATLFQFPDEVVADIGRANTKSAYHMLEELKLPLAGEDVGDRYGRTLHFQVEDGLVHIMTKNKYLYTI</sequence>
<organism evidence="4 5">
    <name type="scientific">[Eubacterium] hominis</name>
    <dbReference type="NCBI Taxonomy" id="2764325"/>
    <lineage>
        <taxon>Bacteria</taxon>
        <taxon>Bacillati</taxon>
        <taxon>Bacillota</taxon>
        <taxon>Erysipelotrichia</taxon>
        <taxon>Erysipelotrichales</taxon>
        <taxon>Erysipelotrichaceae</taxon>
        <taxon>Amedibacillus</taxon>
    </lineage>
</organism>
<dbReference type="HAMAP" id="MF_01440">
    <property type="entry name" value="CheD"/>
    <property type="match status" value="1"/>
</dbReference>
<dbReference type="RefSeq" id="WP_117453059.1">
    <property type="nucleotide sequence ID" value="NZ_CP060636.1"/>
</dbReference>
<dbReference type="Proteomes" id="UP000515856">
    <property type="component" value="Chromosome"/>
</dbReference>
<dbReference type="PANTHER" id="PTHR35147">
    <property type="entry name" value="CHEMORECEPTOR GLUTAMINE DEAMIDASE CHED-RELATED"/>
    <property type="match status" value="1"/>
</dbReference>
<comment type="similarity">
    <text evidence="3">Belongs to the CheD family.</text>
</comment>
<keyword evidence="2 3" id="KW-0378">Hydrolase</keyword>
<dbReference type="SUPFAM" id="SSF64438">
    <property type="entry name" value="CNF1/YfiH-like putative cysteine hydrolases"/>
    <property type="match status" value="1"/>
</dbReference>
<gene>
    <name evidence="3" type="primary">cheD</name>
    <name evidence="4" type="ORF">H9Q80_19275</name>
</gene>
<dbReference type="GO" id="GO:0050568">
    <property type="term" value="F:protein-glutamine glutaminase activity"/>
    <property type="evidence" value="ECO:0007669"/>
    <property type="project" value="UniProtKB-UniRule"/>
</dbReference>
<evidence type="ECO:0000313" key="5">
    <source>
        <dbReference type="Proteomes" id="UP000515856"/>
    </source>
</evidence>
<dbReference type="EC" id="3.5.1.44" evidence="3"/>
<protein>
    <recommendedName>
        <fullName evidence="3">Probable chemoreceptor glutamine deamidase CheD</fullName>
        <ecNumber evidence="3">3.5.1.44</ecNumber>
    </recommendedName>
</protein>
<evidence type="ECO:0000313" key="4">
    <source>
        <dbReference type="EMBL" id="QNM12347.1"/>
    </source>
</evidence>
<dbReference type="Pfam" id="PF03975">
    <property type="entry name" value="CheD"/>
    <property type="match status" value="1"/>
</dbReference>
<dbReference type="AlphaFoldDB" id="A0A7G9GNG5"/>
<evidence type="ECO:0000256" key="1">
    <source>
        <dbReference type="ARBA" id="ARBA00022500"/>
    </source>
</evidence>
<dbReference type="InterPro" id="IPR005659">
    <property type="entry name" value="Chemorcpt_Glu_NH3ase_CheD"/>
</dbReference>
<evidence type="ECO:0000256" key="3">
    <source>
        <dbReference type="HAMAP-Rule" id="MF_01440"/>
    </source>
</evidence>
<dbReference type="GO" id="GO:0006935">
    <property type="term" value="P:chemotaxis"/>
    <property type="evidence" value="ECO:0007669"/>
    <property type="project" value="UniProtKB-UniRule"/>
</dbReference>
<reference evidence="4 5" key="1">
    <citation type="submission" date="2020-08" db="EMBL/GenBank/DDBJ databases">
        <authorList>
            <person name="Liu C."/>
            <person name="Sun Q."/>
        </authorList>
    </citation>
    <scope>NUCLEOTIDE SEQUENCE [LARGE SCALE GENOMIC DNA]</scope>
    <source>
        <strain evidence="4 5">NSJ-61</strain>
    </source>
</reference>